<keyword evidence="3" id="KW-1185">Reference proteome</keyword>
<name>A0A371HBD0_MUCPR</name>
<dbReference type="AlphaFoldDB" id="A0A371HBD0"/>
<gene>
    <name evidence="2" type="ORF">CR513_16791</name>
</gene>
<feature type="non-terminal residue" evidence="2">
    <location>
        <position position="1"/>
    </location>
</feature>
<sequence length="428" mass="46759">MVEGGWVRKPYIRRFDLVHCSPLERVCHATQEGEGKFIYMYKTTFKDPGVSLPFDYFARTLRVAPSQLHPNGWATMEAFRALALIPSASLLLNHYTIRVGWSTSWVSLAPLSKGSSFNTYTTSYKGFKNRFVKGFSKEQLTLKDQASLHLLEELPRGMSCKELVAISFSSQLIQNLKDLLKRHNFDMVALIKEAAQASKARASSLVHVSQGATSSKDIAVVPAEKVPSKEAGAKKKKGKVVAQPLPKQAPTPTLSSAAGPRIVVTLGPTTLVAQLPQGVYPALQLLPPCLRYGAPIYRSHHCSHKTSSPSMIGELKTNAWKLKVDNEELKANSTSSKSEAATSKAKAATSDLEISKLKIVRDALTKNLDSAHVRNKEMEAASTSDKVALQSAKGELGKATKKISALVTKVQSLTARLNTIKRAIVEQH</sequence>
<accession>A0A371HBD0</accession>
<dbReference type="OrthoDB" id="1750920at2759"/>
<protein>
    <submittedName>
        <fullName evidence="2">Uncharacterized protein</fullName>
    </submittedName>
</protein>
<evidence type="ECO:0000313" key="2">
    <source>
        <dbReference type="EMBL" id="RDY00070.1"/>
    </source>
</evidence>
<proteinExistence type="predicted"/>
<comment type="caution">
    <text evidence="2">The sequence shown here is derived from an EMBL/GenBank/DDBJ whole genome shotgun (WGS) entry which is preliminary data.</text>
</comment>
<evidence type="ECO:0000313" key="3">
    <source>
        <dbReference type="Proteomes" id="UP000257109"/>
    </source>
</evidence>
<organism evidence="2 3">
    <name type="scientific">Mucuna pruriens</name>
    <name type="common">Velvet bean</name>
    <name type="synonym">Dolichos pruriens</name>
    <dbReference type="NCBI Taxonomy" id="157652"/>
    <lineage>
        <taxon>Eukaryota</taxon>
        <taxon>Viridiplantae</taxon>
        <taxon>Streptophyta</taxon>
        <taxon>Embryophyta</taxon>
        <taxon>Tracheophyta</taxon>
        <taxon>Spermatophyta</taxon>
        <taxon>Magnoliopsida</taxon>
        <taxon>eudicotyledons</taxon>
        <taxon>Gunneridae</taxon>
        <taxon>Pentapetalae</taxon>
        <taxon>rosids</taxon>
        <taxon>fabids</taxon>
        <taxon>Fabales</taxon>
        <taxon>Fabaceae</taxon>
        <taxon>Papilionoideae</taxon>
        <taxon>50 kb inversion clade</taxon>
        <taxon>NPAAA clade</taxon>
        <taxon>indigoferoid/millettioid clade</taxon>
        <taxon>Phaseoleae</taxon>
        <taxon>Mucuna</taxon>
    </lineage>
</organism>
<dbReference type="Proteomes" id="UP000257109">
    <property type="component" value="Unassembled WGS sequence"/>
</dbReference>
<feature type="region of interest" description="Disordered" evidence="1">
    <location>
        <begin position="229"/>
        <end position="254"/>
    </location>
</feature>
<reference evidence="2" key="1">
    <citation type="submission" date="2018-05" db="EMBL/GenBank/DDBJ databases">
        <title>Draft genome of Mucuna pruriens seed.</title>
        <authorList>
            <person name="Nnadi N.E."/>
            <person name="Vos R."/>
            <person name="Hasami M.H."/>
            <person name="Devisetty U.K."/>
            <person name="Aguiy J.C."/>
        </authorList>
    </citation>
    <scope>NUCLEOTIDE SEQUENCE [LARGE SCALE GENOMIC DNA]</scope>
    <source>
        <strain evidence="2">JCA_2017</strain>
    </source>
</reference>
<dbReference type="EMBL" id="QJKJ01003077">
    <property type="protein sequence ID" value="RDY00070.1"/>
    <property type="molecule type" value="Genomic_DNA"/>
</dbReference>
<evidence type="ECO:0000256" key="1">
    <source>
        <dbReference type="SAM" id="MobiDB-lite"/>
    </source>
</evidence>